<dbReference type="InterPro" id="IPR017871">
    <property type="entry name" value="ABC_transporter-like_CS"/>
</dbReference>
<feature type="transmembrane region" description="Helical" evidence="9">
    <location>
        <begin position="501"/>
        <end position="522"/>
    </location>
</feature>
<comment type="similarity">
    <text evidence="2">Belongs to the ABC transporter superfamily. ABCG family. Eye pigment precursor importer (TC 3.A.1.204) subfamily.</text>
</comment>
<feature type="transmembrane region" description="Helical" evidence="9">
    <location>
        <begin position="466"/>
        <end position="489"/>
    </location>
</feature>
<evidence type="ECO:0000256" key="3">
    <source>
        <dbReference type="ARBA" id="ARBA00022448"/>
    </source>
</evidence>
<dbReference type="Pfam" id="PF00005">
    <property type="entry name" value="ABC_tran"/>
    <property type="match status" value="1"/>
</dbReference>
<feature type="domain" description="ABC transporter" evidence="10">
    <location>
        <begin position="46"/>
        <end position="282"/>
    </location>
</feature>
<evidence type="ECO:0000256" key="4">
    <source>
        <dbReference type="ARBA" id="ARBA00022692"/>
    </source>
</evidence>
<feature type="transmembrane region" description="Helical" evidence="9">
    <location>
        <begin position="555"/>
        <end position="577"/>
    </location>
</feature>
<dbReference type="PANTHER" id="PTHR48041:SF15">
    <property type="entry name" value="FI05267P"/>
    <property type="match status" value="1"/>
</dbReference>
<dbReference type="VEuPathDB" id="VectorBase:CSON015173"/>
<reference evidence="11" key="1">
    <citation type="submission" date="2018-07" db="EMBL/GenBank/DDBJ databases">
        <authorList>
            <person name="Quirk P.G."/>
            <person name="Krulwich T.A."/>
        </authorList>
    </citation>
    <scope>NUCLEOTIDE SEQUENCE</scope>
</reference>
<evidence type="ECO:0000256" key="6">
    <source>
        <dbReference type="ARBA" id="ARBA00022840"/>
    </source>
</evidence>
<dbReference type="SMART" id="SM00382">
    <property type="entry name" value="AAA"/>
    <property type="match status" value="1"/>
</dbReference>
<evidence type="ECO:0000256" key="2">
    <source>
        <dbReference type="ARBA" id="ARBA00005814"/>
    </source>
</evidence>
<dbReference type="EMBL" id="UFQT01000093">
    <property type="protein sequence ID" value="SSX19624.1"/>
    <property type="molecule type" value="Genomic_DNA"/>
</dbReference>
<evidence type="ECO:0000256" key="7">
    <source>
        <dbReference type="ARBA" id="ARBA00022989"/>
    </source>
</evidence>
<dbReference type="SUPFAM" id="SSF52540">
    <property type="entry name" value="P-loop containing nucleoside triphosphate hydrolases"/>
    <property type="match status" value="1"/>
</dbReference>
<dbReference type="InterPro" id="IPR050352">
    <property type="entry name" value="ABCG_transporters"/>
</dbReference>
<name>A0A336LN64_CULSO</name>
<dbReference type="FunFam" id="3.40.50.300:FF:001077">
    <property type="entry name" value="Uncharacterized protein, isoform A"/>
    <property type="match status" value="1"/>
</dbReference>
<sequence length="645" mass="73797">MPKIDMDDSTSNRETLLLKENGQTSLVTKTTKTGLNHLAKWPPVNINFNNIKYEICDFDETKPILHGVSGCFKSQQLTAIMGPSGAGKSSLLNILAGFRQQTSGDIKINNKSRDMDTFRRMSRYIMQQDVFHRMLTIREAMMVAADLKLGHVIDKNAKLEIIEEILEMLRLTKAGDTLGYLLSGGERKRLSIALELVNNPPIIFLDEPTTGLDDLSSSQCISLLQRVAHGGRTVICSIHQPSAKIFAMFDNVYVLAEGHCVFRGSGSDIIQYTENIGLKCPVSYNPADFIIEISCGEYGRNYIDKMIENIDTNCPLVKPCTNGNYSKANGHTTLNEHEKHEFELEEINVKHLKAKSSDWDQFCTLLKLNTTQIFRNRQYLLIKLYTHMFLGLLIGTLFFQMGDDASKTFVYMPIQLSLAVMYLTMLYLLTGQPLEWHRMGMFFIISLLVFLVSESFGVLVSSRLNILNSMFMGPCLLVPLMLLSVYNIGGGIRTIPKYMRALMSISYLRYGLEGIIDSIYGFNRGDMTCPESEIFCPYKKPSFLKQIMGFEEVDFYTSLFALIFFYILFNIVAFYLIRRRVLCQSYDNYYIKYFQSLFIKYMNNFKSLGHCQILNKKNIYKYIKKRENKNDIKRSKNNPITVSSK</sequence>
<evidence type="ECO:0000313" key="11">
    <source>
        <dbReference type="EMBL" id="SSX19624.1"/>
    </source>
</evidence>
<keyword evidence="6" id="KW-0067">ATP-binding</keyword>
<dbReference type="AlphaFoldDB" id="A0A336LN64"/>
<dbReference type="InterPro" id="IPR013525">
    <property type="entry name" value="ABC2_TM"/>
</dbReference>
<proteinExistence type="inferred from homology"/>
<feature type="transmembrane region" description="Helical" evidence="9">
    <location>
        <begin position="384"/>
        <end position="402"/>
    </location>
</feature>
<keyword evidence="4 9" id="KW-0812">Transmembrane</keyword>
<feature type="transmembrane region" description="Helical" evidence="9">
    <location>
        <begin position="408"/>
        <end position="429"/>
    </location>
</feature>
<evidence type="ECO:0000259" key="10">
    <source>
        <dbReference type="PROSITE" id="PS50893"/>
    </source>
</evidence>
<evidence type="ECO:0000256" key="1">
    <source>
        <dbReference type="ARBA" id="ARBA00004141"/>
    </source>
</evidence>
<keyword evidence="3" id="KW-0813">Transport</keyword>
<dbReference type="Pfam" id="PF19055">
    <property type="entry name" value="ABC2_membrane_7"/>
    <property type="match status" value="1"/>
</dbReference>
<dbReference type="GO" id="GO:0140359">
    <property type="term" value="F:ABC-type transporter activity"/>
    <property type="evidence" value="ECO:0007669"/>
    <property type="project" value="InterPro"/>
</dbReference>
<dbReference type="InterPro" id="IPR027417">
    <property type="entry name" value="P-loop_NTPase"/>
</dbReference>
<dbReference type="Pfam" id="PF01061">
    <property type="entry name" value="ABC2_membrane"/>
    <property type="match status" value="1"/>
</dbReference>
<dbReference type="PROSITE" id="PS00211">
    <property type="entry name" value="ABC_TRANSPORTER_1"/>
    <property type="match status" value="1"/>
</dbReference>
<keyword evidence="5" id="KW-0547">Nucleotide-binding</keyword>
<keyword evidence="7 9" id="KW-1133">Transmembrane helix</keyword>
<evidence type="ECO:0000256" key="5">
    <source>
        <dbReference type="ARBA" id="ARBA00022741"/>
    </source>
</evidence>
<feature type="transmembrane region" description="Helical" evidence="9">
    <location>
        <begin position="441"/>
        <end position="460"/>
    </location>
</feature>
<evidence type="ECO:0000256" key="8">
    <source>
        <dbReference type="ARBA" id="ARBA00023136"/>
    </source>
</evidence>
<dbReference type="CDD" id="cd03213">
    <property type="entry name" value="ABCG_EPDR"/>
    <property type="match status" value="1"/>
</dbReference>
<accession>A0A336LN64</accession>
<organism evidence="11">
    <name type="scientific">Culicoides sonorensis</name>
    <name type="common">Biting midge</name>
    <dbReference type="NCBI Taxonomy" id="179676"/>
    <lineage>
        <taxon>Eukaryota</taxon>
        <taxon>Metazoa</taxon>
        <taxon>Ecdysozoa</taxon>
        <taxon>Arthropoda</taxon>
        <taxon>Hexapoda</taxon>
        <taxon>Insecta</taxon>
        <taxon>Pterygota</taxon>
        <taxon>Neoptera</taxon>
        <taxon>Endopterygota</taxon>
        <taxon>Diptera</taxon>
        <taxon>Nematocera</taxon>
        <taxon>Chironomoidea</taxon>
        <taxon>Ceratopogonidae</taxon>
        <taxon>Ceratopogoninae</taxon>
        <taxon>Culicoides</taxon>
        <taxon>Monoculicoides</taxon>
    </lineage>
</organism>
<dbReference type="GO" id="GO:0005886">
    <property type="term" value="C:plasma membrane"/>
    <property type="evidence" value="ECO:0007669"/>
    <property type="project" value="TreeGrafter"/>
</dbReference>
<keyword evidence="8 9" id="KW-0472">Membrane</keyword>
<protein>
    <submittedName>
        <fullName evidence="11">CSON015173 protein</fullName>
    </submittedName>
</protein>
<dbReference type="InterPro" id="IPR003593">
    <property type="entry name" value="AAA+_ATPase"/>
</dbReference>
<dbReference type="InterPro" id="IPR043926">
    <property type="entry name" value="ABCG_dom"/>
</dbReference>
<dbReference type="PANTHER" id="PTHR48041">
    <property type="entry name" value="ABC TRANSPORTER G FAMILY MEMBER 28"/>
    <property type="match status" value="1"/>
</dbReference>
<dbReference type="PROSITE" id="PS50893">
    <property type="entry name" value="ABC_TRANSPORTER_2"/>
    <property type="match status" value="1"/>
</dbReference>
<comment type="subcellular location">
    <subcellularLocation>
        <location evidence="1">Membrane</location>
        <topology evidence="1">Multi-pass membrane protein</topology>
    </subcellularLocation>
</comment>
<dbReference type="Gene3D" id="3.40.50.300">
    <property type="entry name" value="P-loop containing nucleotide triphosphate hydrolases"/>
    <property type="match status" value="1"/>
</dbReference>
<gene>
    <name evidence="11" type="primary">CSON015173</name>
</gene>
<dbReference type="GO" id="GO:0016887">
    <property type="term" value="F:ATP hydrolysis activity"/>
    <property type="evidence" value="ECO:0007669"/>
    <property type="project" value="InterPro"/>
</dbReference>
<evidence type="ECO:0000256" key="9">
    <source>
        <dbReference type="SAM" id="Phobius"/>
    </source>
</evidence>
<dbReference type="InterPro" id="IPR003439">
    <property type="entry name" value="ABC_transporter-like_ATP-bd"/>
</dbReference>
<dbReference type="GO" id="GO:0005524">
    <property type="term" value="F:ATP binding"/>
    <property type="evidence" value="ECO:0007669"/>
    <property type="project" value="UniProtKB-KW"/>
</dbReference>